<proteinExistence type="predicted"/>
<dbReference type="Pfam" id="PF07727">
    <property type="entry name" value="RVT_2"/>
    <property type="match status" value="1"/>
</dbReference>
<dbReference type="SUPFAM" id="SSF56672">
    <property type="entry name" value="DNA/RNA polymerases"/>
    <property type="match status" value="1"/>
</dbReference>
<protein>
    <recommendedName>
        <fullName evidence="1">Reverse transcriptase Ty1/copia-type domain-containing protein</fullName>
    </recommendedName>
</protein>
<dbReference type="OMA" id="CAPHATH"/>
<evidence type="ECO:0000313" key="2">
    <source>
        <dbReference type="EnsemblPlants" id="cds.evm.model.03.942"/>
    </source>
</evidence>
<evidence type="ECO:0000259" key="1">
    <source>
        <dbReference type="Pfam" id="PF07727"/>
    </source>
</evidence>
<dbReference type="PANTHER" id="PTHR11439">
    <property type="entry name" value="GAG-POL-RELATED RETROTRANSPOSON"/>
    <property type="match status" value="1"/>
</dbReference>
<dbReference type="PANTHER" id="PTHR11439:SF455">
    <property type="entry name" value="RLK (RECEPTOR-LIKE PROTEIN KINASE) 8, PUTATIVE-RELATED"/>
    <property type="match status" value="1"/>
</dbReference>
<accession>A0A803PB30</accession>
<dbReference type="AlphaFoldDB" id="A0A803PB30"/>
<dbReference type="InterPro" id="IPR013103">
    <property type="entry name" value="RVT_2"/>
</dbReference>
<evidence type="ECO:0000313" key="3">
    <source>
        <dbReference type="Proteomes" id="UP000596661"/>
    </source>
</evidence>
<reference evidence="2" key="1">
    <citation type="submission" date="2018-11" db="EMBL/GenBank/DDBJ databases">
        <authorList>
            <person name="Grassa J C."/>
        </authorList>
    </citation>
    <scope>NUCLEOTIDE SEQUENCE [LARGE SCALE GENOMIC DNA]</scope>
</reference>
<dbReference type="EMBL" id="UZAU01000270">
    <property type="status" value="NOT_ANNOTATED_CDS"/>
    <property type="molecule type" value="Genomic_DNA"/>
</dbReference>
<sequence>MPKWNGAMTQEFKALTNNNTWILVKPPPNRKPIGCKWVLRVKYNKDGSIERFKARLVAKGFHQQAGFDFDETFSPVVKPITIRVVLTIAVTRGWSIRQLDVNNAFLNGELQEEIYMQQPPGFVSEEHPDYVCKLNKAIYGLKQAPRAWFEKLSTALISMGFHSSKADHSLFIKATTTYSIYILVYVNDILIMASNDNVVTSTISSLNATFTLKDLGQVDYFLGIQVTKTEQGLHLTQTKYLQDLLTKAKMQNVKTSNTPMNSGLKLSSYGSEPMEDVTLYRSIVGGLQYATITSSELSYCVNKVCQFMQTPLQQHWIAVKRILLYIADTLDYGLHLQPAPDFSIEAFCDADWAANPDDRRSTTNYCIYLGGNLVAWKSQKQVTISRSSTEAEFRSLASTVSEISWIQSLLTELHIPQPSIPTVWCDNQSTVLLAANPVLHARTKHIEIDLYFVRDKVLQQQLQVRHVPAAAQIADCLTKPVSSSKFPDLRSKLNVVSQHTLSLKGAVKGSDS</sequence>
<name>A0A803PB30_CANSA</name>
<dbReference type="Proteomes" id="UP000596661">
    <property type="component" value="Chromosome 3"/>
</dbReference>
<dbReference type="EnsemblPlants" id="evm.model.03.942">
    <property type="protein sequence ID" value="cds.evm.model.03.942"/>
    <property type="gene ID" value="evm.TU.03.942"/>
</dbReference>
<keyword evidence="3" id="KW-1185">Reference proteome</keyword>
<feature type="domain" description="Reverse transcriptase Ty1/copia-type" evidence="1">
    <location>
        <begin position="18"/>
        <end position="261"/>
    </location>
</feature>
<reference evidence="2" key="2">
    <citation type="submission" date="2021-03" db="UniProtKB">
        <authorList>
            <consortium name="EnsemblPlants"/>
        </authorList>
    </citation>
    <scope>IDENTIFICATION</scope>
</reference>
<dbReference type="CDD" id="cd09272">
    <property type="entry name" value="RNase_HI_RT_Ty1"/>
    <property type="match status" value="1"/>
</dbReference>
<dbReference type="InterPro" id="IPR043502">
    <property type="entry name" value="DNA/RNA_pol_sf"/>
</dbReference>
<organism evidence="2 3">
    <name type="scientific">Cannabis sativa</name>
    <name type="common">Hemp</name>
    <name type="synonym">Marijuana</name>
    <dbReference type="NCBI Taxonomy" id="3483"/>
    <lineage>
        <taxon>Eukaryota</taxon>
        <taxon>Viridiplantae</taxon>
        <taxon>Streptophyta</taxon>
        <taxon>Embryophyta</taxon>
        <taxon>Tracheophyta</taxon>
        <taxon>Spermatophyta</taxon>
        <taxon>Magnoliopsida</taxon>
        <taxon>eudicotyledons</taxon>
        <taxon>Gunneridae</taxon>
        <taxon>Pentapetalae</taxon>
        <taxon>rosids</taxon>
        <taxon>fabids</taxon>
        <taxon>Rosales</taxon>
        <taxon>Cannabaceae</taxon>
        <taxon>Cannabis</taxon>
    </lineage>
</organism>
<dbReference type="Gramene" id="evm.model.03.942">
    <property type="protein sequence ID" value="cds.evm.model.03.942"/>
    <property type="gene ID" value="evm.TU.03.942"/>
</dbReference>